<name>A0ABY7HDB2_9BACT</name>
<keyword evidence="2" id="KW-0812">Transmembrane</keyword>
<dbReference type="Proteomes" id="UP001164459">
    <property type="component" value="Chromosome"/>
</dbReference>
<proteinExistence type="predicted"/>
<feature type="transmembrane region" description="Helical" evidence="2">
    <location>
        <begin position="123"/>
        <end position="142"/>
    </location>
</feature>
<feature type="compositionally biased region" description="Basic and acidic residues" evidence="1">
    <location>
        <begin position="27"/>
        <end position="43"/>
    </location>
</feature>
<gene>
    <name evidence="4" type="ORF">O0S08_14135</name>
</gene>
<feature type="region of interest" description="Disordered" evidence="1">
    <location>
        <begin position="22"/>
        <end position="43"/>
    </location>
</feature>
<feature type="signal peptide" evidence="3">
    <location>
        <begin position="1"/>
        <end position="23"/>
    </location>
</feature>
<feature type="transmembrane region" description="Helical" evidence="2">
    <location>
        <begin position="80"/>
        <end position="102"/>
    </location>
</feature>
<keyword evidence="2" id="KW-1133">Transmembrane helix</keyword>
<accession>A0ABY7HDB2</accession>
<dbReference type="EMBL" id="CP114040">
    <property type="protein sequence ID" value="WAS97283.1"/>
    <property type="molecule type" value="Genomic_DNA"/>
</dbReference>
<keyword evidence="3" id="KW-0732">Signal</keyword>
<sequence>MRAGARALAAAVVCAMLPDGAAARTTPPEEREMVRPDREGEPRRVVPTPMVAVTPPDLLPPVIPEQKWRAERRKVKIQAAASWTVALIGLVGMAVPLVILGTCGDEQKGSYVRWCPERRGAQIAAPIFAAVALAGLVPAVIYTDRLLYQRIPARAPQLGLGPGGLLLRF</sequence>
<dbReference type="RefSeq" id="WP_269039646.1">
    <property type="nucleotide sequence ID" value="NZ_CP114040.1"/>
</dbReference>
<reference evidence="4" key="1">
    <citation type="submission" date="2022-11" db="EMBL/GenBank/DDBJ databases">
        <title>Minimal conservation of predation-associated metabolite biosynthetic gene clusters underscores biosynthetic potential of Myxococcota including descriptions for ten novel species: Archangium lansinium sp. nov., Myxococcus landrumus sp. nov., Nannocystis bai.</title>
        <authorList>
            <person name="Ahearne A."/>
            <person name="Stevens C."/>
            <person name="Dowd S."/>
        </authorList>
    </citation>
    <scope>NUCLEOTIDE SEQUENCE</scope>
    <source>
        <strain evidence="4">Fl3</strain>
    </source>
</reference>
<evidence type="ECO:0000256" key="3">
    <source>
        <dbReference type="SAM" id="SignalP"/>
    </source>
</evidence>
<evidence type="ECO:0000313" key="5">
    <source>
        <dbReference type="Proteomes" id="UP001164459"/>
    </source>
</evidence>
<feature type="chain" id="PRO_5046329987" evidence="3">
    <location>
        <begin position="24"/>
        <end position="169"/>
    </location>
</feature>
<protein>
    <submittedName>
        <fullName evidence="4">Uncharacterized protein</fullName>
    </submittedName>
</protein>
<keyword evidence="2" id="KW-0472">Membrane</keyword>
<organism evidence="4 5">
    <name type="scientific">Nannocystis punicea</name>
    <dbReference type="NCBI Taxonomy" id="2995304"/>
    <lineage>
        <taxon>Bacteria</taxon>
        <taxon>Pseudomonadati</taxon>
        <taxon>Myxococcota</taxon>
        <taxon>Polyangia</taxon>
        <taxon>Nannocystales</taxon>
        <taxon>Nannocystaceae</taxon>
        <taxon>Nannocystis</taxon>
    </lineage>
</organism>
<keyword evidence="5" id="KW-1185">Reference proteome</keyword>
<evidence type="ECO:0000256" key="2">
    <source>
        <dbReference type="SAM" id="Phobius"/>
    </source>
</evidence>
<evidence type="ECO:0000313" key="4">
    <source>
        <dbReference type="EMBL" id="WAS97283.1"/>
    </source>
</evidence>
<evidence type="ECO:0000256" key="1">
    <source>
        <dbReference type="SAM" id="MobiDB-lite"/>
    </source>
</evidence>